<dbReference type="AlphaFoldDB" id="A0A9D9GZ95"/>
<sequence length="342" mass="40719">MMNLPMPPNPYNHNIIRTPFGFIDTDIKGHIIINQESKMYKIMIFDNFSFETSMYFRGENDKFPTFKTSWQRLQNNFEKCIGWLQKQEFIEWFMSTPYFEHFAYKSEFAPYPNIPEGQGYKFCFDFEAIAQHYEFHTNYLDITTKREIAEFFAYTHYVNGKLVPIEDFNNRQPCLYSSFGSKLEHPHNPDVRIVGFQVLPRPLRQKAMAINLENCSSDYKKEMHCEELPREKKRAFEIFDKFEGGKLLMPDDYAAGAANIIRTRYKNEKLINESAFEKYCKEFKQNPKDILKRLRNKGYSLTSEHLLNTTELKADMQKEIDEHIIPWINEFVSYSPIIHPKN</sequence>
<dbReference type="SMART" id="SM00901">
    <property type="entry name" value="FRG"/>
    <property type="match status" value="1"/>
</dbReference>
<evidence type="ECO:0000313" key="3">
    <source>
        <dbReference type="Proteomes" id="UP000823632"/>
    </source>
</evidence>
<comment type="caution">
    <text evidence="2">The sequence shown here is derived from an EMBL/GenBank/DDBJ whole genome shotgun (WGS) entry which is preliminary data.</text>
</comment>
<dbReference type="EMBL" id="JADIND010000057">
    <property type="protein sequence ID" value="MBO8430264.1"/>
    <property type="molecule type" value="Genomic_DNA"/>
</dbReference>
<accession>A0A9D9GZ95</accession>
<dbReference type="Pfam" id="PF08867">
    <property type="entry name" value="FRG"/>
    <property type="match status" value="1"/>
</dbReference>
<proteinExistence type="predicted"/>
<feature type="domain" description="FRG" evidence="1">
    <location>
        <begin position="50"/>
        <end position="163"/>
    </location>
</feature>
<reference evidence="2" key="2">
    <citation type="journal article" date="2021" name="PeerJ">
        <title>Extensive microbial diversity within the chicken gut microbiome revealed by metagenomics and culture.</title>
        <authorList>
            <person name="Gilroy R."/>
            <person name="Ravi A."/>
            <person name="Getino M."/>
            <person name="Pursley I."/>
            <person name="Horton D.L."/>
            <person name="Alikhan N.F."/>
            <person name="Baker D."/>
            <person name="Gharbi K."/>
            <person name="Hall N."/>
            <person name="Watson M."/>
            <person name="Adriaenssens E.M."/>
            <person name="Foster-Nyarko E."/>
            <person name="Jarju S."/>
            <person name="Secka A."/>
            <person name="Antonio M."/>
            <person name="Oren A."/>
            <person name="Chaudhuri R.R."/>
            <person name="La Ragione R."/>
            <person name="Hildebrand F."/>
            <person name="Pallen M.J."/>
        </authorList>
    </citation>
    <scope>NUCLEOTIDE SEQUENCE</scope>
    <source>
        <strain evidence="2">10192</strain>
    </source>
</reference>
<reference evidence="2" key="1">
    <citation type="submission" date="2020-10" db="EMBL/GenBank/DDBJ databases">
        <authorList>
            <person name="Gilroy R."/>
        </authorList>
    </citation>
    <scope>NUCLEOTIDE SEQUENCE</scope>
    <source>
        <strain evidence="2">10192</strain>
    </source>
</reference>
<evidence type="ECO:0000259" key="1">
    <source>
        <dbReference type="SMART" id="SM00901"/>
    </source>
</evidence>
<evidence type="ECO:0000313" key="2">
    <source>
        <dbReference type="EMBL" id="MBO8430264.1"/>
    </source>
</evidence>
<dbReference type="InterPro" id="IPR014966">
    <property type="entry name" value="FRG-dom"/>
</dbReference>
<protein>
    <submittedName>
        <fullName evidence="2">FRG domain-containing protein</fullName>
    </submittedName>
</protein>
<gene>
    <name evidence="2" type="ORF">IAC76_02645</name>
</gene>
<organism evidence="2 3">
    <name type="scientific">Candidatus Scatousia excrementipullorum</name>
    <dbReference type="NCBI Taxonomy" id="2840936"/>
    <lineage>
        <taxon>Bacteria</taxon>
        <taxon>Candidatus Scatousia</taxon>
    </lineage>
</organism>
<name>A0A9D9GZ95_9BACT</name>
<dbReference type="Proteomes" id="UP000823632">
    <property type="component" value="Unassembled WGS sequence"/>
</dbReference>